<sequence>MECMLPPQTSFPSRIATEIWHICWSFCSTKELRQLSLVCREISAPHIDSKNWMIGARSIQKLIHRLLRLANSPHAASVRSWSWDADFDFDLERIAEEFPRITNIAVIKERWGRLEQVFTSSLGAYPRLTTLTMSSLRIDSEIRATLASLPLLDSLELSDCNMLARTGPLLSLHQFHLSTGEDRFDHGDSEALPTLEIVSSEHLKTLYVDSSHDGLSTLLHLSRFGLRRLVDLEFENRVDSRSDNVAEILLRCLETLPSLESIWFENFQGMAPIALPRRLSDRSFPSLKSFCGPLILADMFTRGRPVTEISLTAGDLPDSEVVSFVQTLSTTAPLRKLDVRSTILRKNVKELLTAICAPFKELRILTLNDEEDENTSLPNESSSAMDQVDDRVVELCDEDDSMCNDPEYLNDPEFEEEEHVSTEPSSYNSATQLADLSDSEASLEDLSESHSPIVELPGYIDRAKRFLLY</sequence>
<reference evidence="2 3" key="1">
    <citation type="journal article" date="2024" name="J Genomics">
        <title>Draft genome sequencing and assembly of Favolaschia claudopus CIRM-BRFM 2984 isolated from oak limbs.</title>
        <authorList>
            <person name="Navarro D."/>
            <person name="Drula E."/>
            <person name="Chaduli D."/>
            <person name="Cazenave R."/>
            <person name="Ahrendt S."/>
            <person name="Wang J."/>
            <person name="Lipzen A."/>
            <person name="Daum C."/>
            <person name="Barry K."/>
            <person name="Grigoriev I.V."/>
            <person name="Favel A."/>
            <person name="Rosso M.N."/>
            <person name="Martin F."/>
        </authorList>
    </citation>
    <scope>NUCLEOTIDE SEQUENCE [LARGE SCALE GENOMIC DNA]</scope>
    <source>
        <strain evidence="2 3">CIRM-BRFM 2984</strain>
    </source>
</reference>
<dbReference type="EMBL" id="JAWWNJ010000008">
    <property type="protein sequence ID" value="KAK7050552.1"/>
    <property type="molecule type" value="Genomic_DNA"/>
</dbReference>
<protein>
    <recommendedName>
        <fullName evidence="4">F-box domain-containing protein</fullName>
    </recommendedName>
</protein>
<evidence type="ECO:0000313" key="3">
    <source>
        <dbReference type="Proteomes" id="UP001362999"/>
    </source>
</evidence>
<evidence type="ECO:0000256" key="1">
    <source>
        <dbReference type="SAM" id="MobiDB-lite"/>
    </source>
</evidence>
<dbReference type="InterPro" id="IPR032675">
    <property type="entry name" value="LRR_dom_sf"/>
</dbReference>
<organism evidence="2 3">
    <name type="scientific">Favolaschia claudopus</name>
    <dbReference type="NCBI Taxonomy" id="2862362"/>
    <lineage>
        <taxon>Eukaryota</taxon>
        <taxon>Fungi</taxon>
        <taxon>Dikarya</taxon>
        <taxon>Basidiomycota</taxon>
        <taxon>Agaricomycotina</taxon>
        <taxon>Agaricomycetes</taxon>
        <taxon>Agaricomycetidae</taxon>
        <taxon>Agaricales</taxon>
        <taxon>Marasmiineae</taxon>
        <taxon>Mycenaceae</taxon>
        <taxon>Favolaschia</taxon>
    </lineage>
</organism>
<dbReference type="Proteomes" id="UP001362999">
    <property type="component" value="Unassembled WGS sequence"/>
</dbReference>
<evidence type="ECO:0008006" key="4">
    <source>
        <dbReference type="Google" id="ProtNLM"/>
    </source>
</evidence>
<comment type="caution">
    <text evidence="2">The sequence shown here is derived from an EMBL/GenBank/DDBJ whole genome shotgun (WGS) entry which is preliminary data.</text>
</comment>
<proteinExistence type="predicted"/>
<dbReference type="AlphaFoldDB" id="A0AAW0DIH1"/>
<dbReference type="Gene3D" id="3.80.10.10">
    <property type="entry name" value="Ribonuclease Inhibitor"/>
    <property type="match status" value="1"/>
</dbReference>
<evidence type="ECO:0000313" key="2">
    <source>
        <dbReference type="EMBL" id="KAK7050552.1"/>
    </source>
</evidence>
<name>A0AAW0DIH1_9AGAR</name>
<dbReference type="SUPFAM" id="SSF52047">
    <property type="entry name" value="RNI-like"/>
    <property type="match status" value="1"/>
</dbReference>
<accession>A0AAW0DIH1</accession>
<feature type="compositionally biased region" description="Polar residues" evidence="1">
    <location>
        <begin position="422"/>
        <end position="432"/>
    </location>
</feature>
<feature type="region of interest" description="Disordered" evidence="1">
    <location>
        <begin position="401"/>
        <end position="444"/>
    </location>
</feature>
<feature type="compositionally biased region" description="Acidic residues" evidence="1">
    <location>
        <begin position="401"/>
        <end position="418"/>
    </location>
</feature>
<gene>
    <name evidence="2" type="ORF">R3P38DRAFT_2865800</name>
</gene>
<keyword evidence="3" id="KW-1185">Reference proteome</keyword>